<dbReference type="Proteomes" id="UP001157961">
    <property type="component" value="Unassembled WGS sequence"/>
</dbReference>
<keyword evidence="3" id="KW-1185">Reference proteome</keyword>
<sequence>MERDQTNFAAPDTASERLRIDVVGGFQARCDGGRVEIKKKKAAAILVLLSLSPDLRMTREKLRGVLWPDSSETAAQTSLRNAVWALKAALHDAGFDGIFSDRSDVWLAQERVDVDLDVLLDAADRGDMAPILRIDPQKLAQFDRDQVEINDMFSVRVKDSVQHVCGVMRHRLNATADAAASPEERLDVLRFVASMDPADEGAARRLIKAYWQSGQMANALTVYQSLWSLLDQEYGEEPSEETQQLVVDIKSPMSAPVSKTLRPVIVVAQPSYGHLSAERTGEAEALRQALCANLSRFREWQIFDASLMAENAPVGESGAASYSLVLQPQVRGNNLTCRAVLSDRSTGELLWSEALSDAGQMALAEGPGAAERLAVALNLHLSAFKGPLNATNKTAPSAYERWVEAQGYILQFTLEGWKTAEGLLDALIRDYPEFSRAYSSRASIENMRQISFPGLYSSPDLHVEGLRLARRAIELDPMDSRGQLAMGWSAAMSRQFEQAELAFDLAFQYNENDPWTMTSSAVGLAFCDQLDASNRLLDLLFKLNFRLQPSHWSYVAASRFMAGDYEGCIAASEKSDEISHDVPAWHASALGLVGRLPEAASVARRFESIARSNWVAEAPPERAEITRWLVSGFPIRNRKVWLALRDGLRLADMPVPDLIQSDKIALGYQLDPGKS</sequence>
<accession>A0ABY1NM92</accession>
<gene>
    <name evidence="2" type="ORF">SAMN06265373_102511</name>
</gene>
<dbReference type="SUPFAM" id="SSF46894">
    <property type="entry name" value="C-terminal effector domain of the bipartite response regulators"/>
    <property type="match status" value="1"/>
</dbReference>
<dbReference type="InterPro" id="IPR016032">
    <property type="entry name" value="Sig_transdc_resp-reg_C-effctor"/>
</dbReference>
<reference evidence="2 3" key="1">
    <citation type="submission" date="2017-05" db="EMBL/GenBank/DDBJ databases">
        <authorList>
            <person name="Varghese N."/>
            <person name="Submissions S."/>
        </authorList>
    </citation>
    <scope>NUCLEOTIDE SEQUENCE [LARGE SCALE GENOMIC DNA]</scope>
    <source>
        <strain evidence="2 3">DSM 29734</strain>
    </source>
</reference>
<dbReference type="InterPro" id="IPR051677">
    <property type="entry name" value="AfsR-DnrI-RedD_regulator"/>
</dbReference>
<dbReference type="Pfam" id="PF03704">
    <property type="entry name" value="BTAD"/>
    <property type="match status" value="1"/>
</dbReference>
<comment type="caution">
    <text evidence="2">The sequence shown here is derived from an EMBL/GenBank/DDBJ whole genome shotgun (WGS) entry which is preliminary data.</text>
</comment>
<name>A0ABY1NM92_9RHOB</name>
<dbReference type="PANTHER" id="PTHR35807">
    <property type="entry name" value="TRANSCRIPTIONAL REGULATOR REDD-RELATED"/>
    <property type="match status" value="1"/>
</dbReference>
<proteinExistence type="predicted"/>
<dbReference type="SMART" id="SM01043">
    <property type="entry name" value="BTAD"/>
    <property type="match status" value="1"/>
</dbReference>
<feature type="domain" description="Bacterial transcriptional activator" evidence="1">
    <location>
        <begin position="114"/>
        <end position="250"/>
    </location>
</feature>
<protein>
    <submittedName>
        <fullName evidence="2">DNA-binding transcriptional activator of the SARP family</fullName>
    </submittedName>
</protein>
<keyword evidence="2" id="KW-0238">DNA-binding</keyword>
<dbReference type="SUPFAM" id="SSF48452">
    <property type="entry name" value="TPR-like"/>
    <property type="match status" value="2"/>
</dbReference>
<evidence type="ECO:0000313" key="3">
    <source>
        <dbReference type="Proteomes" id="UP001157961"/>
    </source>
</evidence>
<dbReference type="EMBL" id="FXTY01000002">
    <property type="protein sequence ID" value="SMP13471.1"/>
    <property type="molecule type" value="Genomic_DNA"/>
</dbReference>
<evidence type="ECO:0000259" key="1">
    <source>
        <dbReference type="SMART" id="SM01043"/>
    </source>
</evidence>
<evidence type="ECO:0000313" key="2">
    <source>
        <dbReference type="EMBL" id="SMP13471.1"/>
    </source>
</evidence>
<dbReference type="Gene3D" id="1.25.40.10">
    <property type="entry name" value="Tetratricopeptide repeat domain"/>
    <property type="match status" value="2"/>
</dbReference>
<organism evidence="2 3">
    <name type="scientific">Shimia sagamensis</name>
    <dbReference type="NCBI Taxonomy" id="1566352"/>
    <lineage>
        <taxon>Bacteria</taxon>
        <taxon>Pseudomonadati</taxon>
        <taxon>Pseudomonadota</taxon>
        <taxon>Alphaproteobacteria</taxon>
        <taxon>Rhodobacterales</taxon>
        <taxon>Roseobacteraceae</taxon>
    </lineage>
</organism>
<dbReference type="InterPro" id="IPR011990">
    <property type="entry name" value="TPR-like_helical_dom_sf"/>
</dbReference>
<dbReference type="GO" id="GO:0003677">
    <property type="term" value="F:DNA binding"/>
    <property type="evidence" value="ECO:0007669"/>
    <property type="project" value="UniProtKB-KW"/>
</dbReference>
<dbReference type="InterPro" id="IPR005158">
    <property type="entry name" value="BTAD"/>
</dbReference>